<feature type="transmembrane region" description="Helical" evidence="5">
    <location>
        <begin position="614"/>
        <end position="634"/>
    </location>
</feature>
<reference evidence="7" key="1">
    <citation type="submission" date="2022-11" db="EMBL/GenBank/DDBJ databases">
        <authorList>
            <person name="Morgan W.R."/>
            <person name="Tartar A."/>
        </authorList>
    </citation>
    <scope>NUCLEOTIDE SEQUENCE</scope>
    <source>
        <strain evidence="7">ARSEF 373</strain>
    </source>
</reference>
<feature type="transmembrane region" description="Helical" evidence="5">
    <location>
        <begin position="216"/>
        <end position="235"/>
    </location>
</feature>
<feature type="transmembrane region" description="Helical" evidence="5">
    <location>
        <begin position="436"/>
        <end position="453"/>
    </location>
</feature>
<feature type="transmembrane region" description="Helical" evidence="5">
    <location>
        <begin position="851"/>
        <end position="876"/>
    </location>
</feature>
<evidence type="ECO:0000313" key="8">
    <source>
        <dbReference type="Proteomes" id="UP001146120"/>
    </source>
</evidence>
<evidence type="ECO:0000256" key="4">
    <source>
        <dbReference type="ARBA" id="ARBA00023136"/>
    </source>
</evidence>
<feature type="transmembrane region" description="Helical" evidence="5">
    <location>
        <begin position="78"/>
        <end position="100"/>
    </location>
</feature>
<feature type="transmembrane region" description="Helical" evidence="5">
    <location>
        <begin position="339"/>
        <end position="361"/>
    </location>
</feature>
<feature type="transmembrane region" description="Helical" evidence="5">
    <location>
        <begin position="287"/>
        <end position="307"/>
    </location>
</feature>
<dbReference type="GO" id="GO:0015179">
    <property type="term" value="F:L-amino acid transmembrane transporter activity"/>
    <property type="evidence" value="ECO:0007669"/>
    <property type="project" value="TreeGrafter"/>
</dbReference>
<evidence type="ECO:0000256" key="5">
    <source>
        <dbReference type="SAM" id="Phobius"/>
    </source>
</evidence>
<feature type="transmembrane region" description="Helical" evidence="5">
    <location>
        <begin position="163"/>
        <end position="183"/>
    </location>
</feature>
<sequence>SAGQHTLCDRGTNSVGVGVGVVVELQRSTLALTPQLACSRSGASCSSPARSFVRSLAPTDPPSSTMNLKQYMFTKDDAFVAFNLFCGVCGIGTLGMPANFARAGPYLGVFAMIFMGFTNVYASVLVSKTMLIAPRSVKTFGDLGEWCLGPFGRYAVVISQMGVCLLAPCAFLVLGGNMLHAIFPGAFEITTWIILMALMVLPVCLVPTLKEGAGAALAGCLGTLVADIIGIGMLFHGMKGHPAVPAPEVSIPQVASTFGNLALAYGAAVVIPALQRQHSQPERMPQVVGITIAVITVIFIILAWTGYASVGCQISGNLLFNIMPDPVTKLSSLGMKADFGAAVLAYLAMQVHLMVAFAVLLHPAFYIAERMVLGMHKVTYVDETLPYVAQDTPIESIKRSSSAVSMTKQEAVAQDADEEHDENAEYKGAATTIKYVLLRLAIVAALVVTAVVLKDKFIDLTDFIGSSAITTCCIVLPIIFYMRRMGKKMPIAERVVCVFIVVVCGALGVYVTYKTGKAIFAPGAVDPDAPKFPFCKPEHQKELLGVILRFACLPSTRGRRRPLPASTPTMGLKQRLLHYMFTRDDAIAAFNLFCGVCGVGTLGMPANFARAGPYLGILAMIFMGFTNVYATVIVSKTMLIAPRTVKTFGDLGEWCMGSFGRYAVVISQMGVCLMAPCAMLVLGGNLLFAVFPSAFEMQTWIILMALMVLPVCLVPTLKEGAGAAFAGCLGTIVADTIGIGMLHYGLKGHPAVPKPAISLAQVASTFGNLALAYGAAVVIPALQRRHNQPERMPQVVGITMIIITIIFMILAGTGYASVGCQISGNLLFSIMPDPVTKLSSLGMKADFGAAVLAYLAMQLHITIAFAVMLHPAFYIAERLVLGMHKSTFEDETLPYAAHDTPGNDNKRPSSIVSATKEDVNTQEQHDEENDLADYKGTTVVIKYVTLRLAIIIVLVIVAVALKNKFIELADFIGASANTTSCILLPIIFYLKRMGNKIPMVERVVAVFIVIVCTILGSYVTYTTGKAMFAPGPVDPNAPNFPFCKPEHQKELYYIKP</sequence>
<feature type="transmembrane region" description="Helical" evidence="5">
    <location>
        <begin position="795"/>
        <end position="818"/>
    </location>
</feature>
<dbReference type="InterPro" id="IPR013057">
    <property type="entry name" value="AA_transpt_TM"/>
</dbReference>
<dbReference type="EMBL" id="DAKRPA010000341">
    <property type="protein sequence ID" value="DAZ93146.1"/>
    <property type="molecule type" value="Genomic_DNA"/>
</dbReference>
<feature type="transmembrane region" description="Helical" evidence="5">
    <location>
        <begin position="724"/>
        <end position="746"/>
    </location>
</feature>
<dbReference type="Pfam" id="PF01490">
    <property type="entry name" value="Aa_trans"/>
    <property type="match status" value="2"/>
</dbReference>
<feature type="transmembrane region" description="Helical" evidence="5">
    <location>
        <begin position="255"/>
        <end position="275"/>
    </location>
</feature>
<gene>
    <name evidence="7" type="ORF">N0F65_009140</name>
</gene>
<comment type="caution">
    <text evidence="7">The sequence shown here is derived from an EMBL/GenBank/DDBJ whole genome shotgun (WGS) entry which is preliminary data.</text>
</comment>
<feature type="transmembrane region" description="Helical" evidence="5">
    <location>
        <begin position="766"/>
        <end position="783"/>
    </location>
</feature>
<keyword evidence="3 5" id="KW-1133">Transmembrane helix</keyword>
<feature type="non-terminal residue" evidence="7">
    <location>
        <position position="1"/>
    </location>
</feature>
<keyword evidence="8" id="KW-1185">Reference proteome</keyword>
<accession>A0AAV2YGM0</accession>
<feature type="transmembrane region" description="Helical" evidence="5">
    <location>
        <begin position="1002"/>
        <end position="1021"/>
    </location>
</feature>
<protein>
    <recommendedName>
        <fullName evidence="6">Amino acid transporter transmembrane domain-containing protein</fullName>
    </recommendedName>
</protein>
<proteinExistence type="predicted"/>
<dbReference type="PANTHER" id="PTHR22950">
    <property type="entry name" value="AMINO ACID TRANSPORTER"/>
    <property type="match status" value="1"/>
</dbReference>
<feature type="transmembrane region" description="Helical" evidence="5">
    <location>
        <begin position="465"/>
        <end position="483"/>
    </location>
</feature>
<feature type="transmembrane region" description="Helical" evidence="5">
    <location>
        <begin position="106"/>
        <end position="126"/>
    </location>
</feature>
<keyword evidence="2 5" id="KW-0812">Transmembrane</keyword>
<evidence type="ECO:0000256" key="3">
    <source>
        <dbReference type="ARBA" id="ARBA00022989"/>
    </source>
</evidence>
<evidence type="ECO:0000313" key="7">
    <source>
        <dbReference type="EMBL" id="DAZ93146.1"/>
    </source>
</evidence>
<dbReference type="PANTHER" id="PTHR22950:SF349">
    <property type="entry name" value="AMINO ACID TRANSPORTER TRANSMEMBRANE DOMAIN-CONTAINING PROTEIN"/>
    <property type="match status" value="1"/>
</dbReference>
<feature type="transmembrane region" description="Helical" evidence="5">
    <location>
        <begin position="944"/>
        <end position="962"/>
    </location>
</feature>
<feature type="transmembrane region" description="Helical" evidence="5">
    <location>
        <begin position="697"/>
        <end position="717"/>
    </location>
</feature>
<evidence type="ECO:0000256" key="1">
    <source>
        <dbReference type="ARBA" id="ARBA00004141"/>
    </source>
</evidence>
<evidence type="ECO:0000256" key="2">
    <source>
        <dbReference type="ARBA" id="ARBA00022692"/>
    </source>
</evidence>
<reference evidence="7" key="2">
    <citation type="journal article" date="2023" name="Microbiol Resour">
        <title>Decontamination and Annotation of the Draft Genome Sequence of the Oomycete Lagenidium giganteum ARSEF 373.</title>
        <authorList>
            <person name="Morgan W.R."/>
            <person name="Tartar A."/>
        </authorList>
    </citation>
    <scope>NUCLEOTIDE SEQUENCE</scope>
    <source>
        <strain evidence="7">ARSEF 373</strain>
    </source>
</reference>
<dbReference type="GO" id="GO:0005774">
    <property type="term" value="C:vacuolar membrane"/>
    <property type="evidence" value="ECO:0007669"/>
    <property type="project" value="TreeGrafter"/>
</dbReference>
<feature type="domain" description="Amino acid transporter transmembrane" evidence="6">
    <location>
        <begin position="588"/>
        <end position="1016"/>
    </location>
</feature>
<organism evidence="7 8">
    <name type="scientific">Lagenidium giganteum</name>
    <dbReference type="NCBI Taxonomy" id="4803"/>
    <lineage>
        <taxon>Eukaryota</taxon>
        <taxon>Sar</taxon>
        <taxon>Stramenopiles</taxon>
        <taxon>Oomycota</taxon>
        <taxon>Peronosporomycetes</taxon>
        <taxon>Pythiales</taxon>
        <taxon>Pythiaceae</taxon>
    </lineage>
</organism>
<comment type="subcellular location">
    <subcellularLocation>
        <location evidence="1">Membrane</location>
        <topology evidence="1">Multi-pass membrane protein</topology>
    </subcellularLocation>
</comment>
<feature type="transmembrane region" description="Helical" evidence="5">
    <location>
        <begin position="968"/>
        <end position="990"/>
    </location>
</feature>
<feature type="transmembrane region" description="Helical" evidence="5">
    <location>
        <begin position="495"/>
        <end position="513"/>
    </location>
</feature>
<feature type="domain" description="Amino acid transporter transmembrane" evidence="6">
    <location>
        <begin position="81"/>
        <end position="512"/>
    </location>
</feature>
<keyword evidence="4 5" id="KW-0472">Membrane</keyword>
<dbReference type="AlphaFoldDB" id="A0AAV2YGM0"/>
<feature type="transmembrane region" description="Helical" evidence="5">
    <location>
        <begin position="189"/>
        <end position="209"/>
    </location>
</feature>
<evidence type="ECO:0000259" key="6">
    <source>
        <dbReference type="Pfam" id="PF01490"/>
    </source>
</evidence>
<name>A0AAV2YGM0_9STRA</name>
<dbReference type="Proteomes" id="UP001146120">
    <property type="component" value="Unassembled WGS sequence"/>
</dbReference>
<feature type="transmembrane region" description="Helical" evidence="5">
    <location>
        <begin position="671"/>
        <end position="691"/>
    </location>
</feature>